<protein>
    <recommendedName>
        <fullName evidence="10">Poly(3-hydroxybutyrate) depolymerase</fullName>
    </recommendedName>
</protein>
<evidence type="ECO:0000256" key="6">
    <source>
        <dbReference type="ARBA" id="ARBA00023277"/>
    </source>
</evidence>
<keyword evidence="9" id="KW-1185">Reference proteome</keyword>
<dbReference type="PANTHER" id="PTHR38050">
    <property type="match status" value="1"/>
</dbReference>
<evidence type="ECO:0000256" key="5">
    <source>
        <dbReference type="ARBA" id="ARBA00022801"/>
    </source>
</evidence>
<reference evidence="8 9" key="1">
    <citation type="journal article" date="2010" name="J. Bacteriol.">
        <title>Genome sequence of Lentisphaera araneosa HTCC2155T, the type species of the order Lentisphaerales in the phylum Lentisphaerae.</title>
        <authorList>
            <person name="Thrash J.C."/>
            <person name="Cho J.C."/>
            <person name="Vergin K.L."/>
            <person name="Morris R.M."/>
            <person name="Giovannoni S.J."/>
        </authorList>
    </citation>
    <scope>NUCLEOTIDE SEQUENCE [LARGE SCALE GENOMIC DNA]</scope>
    <source>
        <strain evidence="8 9">HTCC2155</strain>
    </source>
</reference>
<dbReference type="InterPro" id="IPR043595">
    <property type="entry name" value="FaeB/C/D"/>
</dbReference>
<dbReference type="AlphaFoldDB" id="A6DPE9"/>
<evidence type="ECO:0000313" key="9">
    <source>
        <dbReference type="Proteomes" id="UP000004947"/>
    </source>
</evidence>
<gene>
    <name evidence="8" type="ORF">LNTAR_05704</name>
</gene>
<keyword evidence="6" id="KW-0119">Carbohydrate metabolism</keyword>
<keyword evidence="2" id="KW-0964">Secreted</keyword>
<dbReference type="Gene3D" id="3.40.50.1820">
    <property type="entry name" value="alpha/beta hydrolase"/>
    <property type="match status" value="1"/>
</dbReference>
<dbReference type="OrthoDB" id="9764953at2"/>
<dbReference type="Proteomes" id="UP000004947">
    <property type="component" value="Unassembled WGS sequence"/>
</dbReference>
<evidence type="ECO:0008006" key="10">
    <source>
        <dbReference type="Google" id="ProtNLM"/>
    </source>
</evidence>
<dbReference type="SUPFAM" id="SSF53474">
    <property type="entry name" value="alpha/beta-Hydrolases"/>
    <property type="match status" value="1"/>
</dbReference>
<evidence type="ECO:0000256" key="1">
    <source>
        <dbReference type="ARBA" id="ARBA00004613"/>
    </source>
</evidence>
<dbReference type="GO" id="GO:0005576">
    <property type="term" value="C:extracellular region"/>
    <property type="evidence" value="ECO:0007669"/>
    <property type="project" value="UniProtKB-SubCell"/>
</dbReference>
<comment type="subcellular location">
    <subcellularLocation>
        <location evidence="1">Secreted</location>
    </subcellularLocation>
</comment>
<name>A6DPE9_9BACT</name>
<sequence length="295" mass="32963">MKCFISIILLTFALSAKDLQDGEYFIQQSWAQEKNYQRSYLVQVPVESSKKKKPVFIFLHGNGGKAAAAMKNFMRSERLLKDHFIMVFPQGYKASWNIVSERAKSNDLVFVESIIKDLQKYDNVDATHFSIMGNSNGAALVNQIAIETQMACIKNYISAVSPLNGYQYDGKNFKKRGHDNNYREVAKPLKGIRLLNISGTQDGLVPYEGGDSKRIPAKDGKLPFVAAEESIFIWAKAMGYTGDKLEKGERLNKKVERFSYLNGDLIHYKVDGGHGAGGSIGDALLLEFLLGESVR</sequence>
<organism evidence="8 9">
    <name type="scientific">Lentisphaera araneosa HTCC2155</name>
    <dbReference type="NCBI Taxonomy" id="313628"/>
    <lineage>
        <taxon>Bacteria</taxon>
        <taxon>Pseudomonadati</taxon>
        <taxon>Lentisphaerota</taxon>
        <taxon>Lentisphaeria</taxon>
        <taxon>Lentisphaerales</taxon>
        <taxon>Lentisphaeraceae</taxon>
        <taxon>Lentisphaera</taxon>
    </lineage>
</organism>
<keyword evidence="7" id="KW-0624">Polysaccharide degradation</keyword>
<dbReference type="RefSeq" id="WP_007279731.1">
    <property type="nucleotide sequence ID" value="NZ_ABCK01000016.1"/>
</dbReference>
<comment type="caution">
    <text evidence="8">The sequence shown here is derived from an EMBL/GenBank/DDBJ whole genome shotgun (WGS) entry which is preliminary data.</text>
</comment>
<evidence type="ECO:0000256" key="4">
    <source>
        <dbReference type="ARBA" id="ARBA00022729"/>
    </source>
</evidence>
<dbReference type="PANTHER" id="PTHR38050:SF2">
    <property type="entry name" value="FERULOYL ESTERASE C-RELATED"/>
    <property type="match status" value="1"/>
</dbReference>
<dbReference type="GO" id="GO:0045493">
    <property type="term" value="P:xylan catabolic process"/>
    <property type="evidence" value="ECO:0007669"/>
    <property type="project" value="UniProtKB-KW"/>
</dbReference>
<dbReference type="STRING" id="313628.LNTAR_05704"/>
<accession>A6DPE9</accession>
<evidence type="ECO:0000256" key="3">
    <source>
        <dbReference type="ARBA" id="ARBA00022651"/>
    </source>
</evidence>
<dbReference type="eggNOG" id="COG3509">
    <property type="taxonomic scope" value="Bacteria"/>
</dbReference>
<evidence type="ECO:0000256" key="2">
    <source>
        <dbReference type="ARBA" id="ARBA00022525"/>
    </source>
</evidence>
<proteinExistence type="predicted"/>
<dbReference type="InterPro" id="IPR029058">
    <property type="entry name" value="AB_hydrolase_fold"/>
</dbReference>
<dbReference type="EMBL" id="ABCK01000016">
    <property type="protein sequence ID" value="EDM26445.1"/>
    <property type="molecule type" value="Genomic_DNA"/>
</dbReference>
<keyword evidence="3" id="KW-0858">Xylan degradation</keyword>
<evidence type="ECO:0000313" key="8">
    <source>
        <dbReference type="EMBL" id="EDM26445.1"/>
    </source>
</evidence>
<keyword evidence="5" id="KW-0378">Hydrolase</keyword>
<dbReference type="GO" id="GO:0030600">
    <property type="term" value="F:feruloyl esterase activity"/>
    <property type="evidence" value="ECO:0007669"/>
    <property type="project" value="InterPro"/>
</dbReference>
<evidence type="ECO:0000256" key="7">
    <source>
        <dbReference type="ARBA" id="ARBA00023326"/>
    </source>
</evidence>
<keyword evidence="4" id="KW-0732">Signal</keyword>